<proteinExistence type="predicted"/>
<gene>
    <name evidence="2" type="ORF">Tco025E_09034</name>
</gene>
<feature type="region of interest" description="Disordered" evidence="1">
    <location>
        <begin position="156"/>
        <end position="179"/>
    </location>
</feature>
<evidence type="ECO:0000256" key="1">
    <source>
        <dbReference type="SAM" id="MobiDB-lite"/>
    </source>
</evidence>
<keyword evidence="3" id="KW-1185">Reference proteome</keyword>
<dbReference type="RefSeq" id="XP_029224307.1">
    <property type="nucleotide sequence ID" value="XM_029375861.1"/>
</dbReference>
<comment type="caution">
    <text evidence="2">The sequence shown here is derived from an EMBL/GenBank/DDBJ whole genome shotgun (WGS) entry which is preliminary data.</text>
</comment>
<dbReference type="GeneID" id="40322645"/>
<feature type="compositionally biased region" description="Basic residues" evidence="1">
    <location>
        <begin position="165"/>
        <end position="179"/>
    </location>
</feature>
<reference evidence="2 3" key="1">
    <citation type="journal article" date="2018" name="BMC Genomics">
        <title>Genomic comparison of Trypanosoma conorhini and Trypanosoma rangeli to Trypanosoma cruzi strains of high and low virulence.</title>
        <authorList>
            <person name="Bradwell K.R."/>
            <person name="Koparde V.N."/>
            <person name="Matveyev A.V."/>
            <person name="Serrano M.G."/>
            <person name="Alves J.M."/>
            <person name="Parikh H."/>
            <person name="Huang B."/>
            <person name="Lee V."/>
            <person name="Espinosa-Alvarez O."/>
            <person name="Ortiz P.A."/>
            <person name="Costa-Martins A.G."/>
            <person name="Teixeira M.M."/>
            <person name="Buck G.A."/>
        </authorList>
    </citation>
    <scope>NUCLEOTIDE SEQUENCE [LARGE SCALE GENOMIC DNA]</scope>
    <source>
        <strain evidence="2 3">025E</strain>
    </source>
</reference>
<organism evidence="2 3">
    <name type="scientific">Trypanosoma conorhini</name>
    <dbReference type="NCBI Taxonomy" id="83891"/>
    <lineage>
        <taxon>Eukaryota</taxon>
        <taxon>Discoba</taxon>
        <taxon>Euglenozoa</taxon>
        <taxon>Kinetoplastea</taxon>
        <taxon>Metakinetoplastina</taxon>
        <taxon>Trypanosomatida</taxon>
        <taxon>Trypanosomatidae</taxon>
        <taxon>Trypanosoma</taxon>
    </lineage>
</organism>
<sequence>LLRLPRWNAGGFERENRILPEKLSGEGHVASRVLFETLFAVNECGCFFYYFRHFLFGAKVPQLRRRLRTPQGGGRRPPGPSEGRVPTVLDAETDRLGAVRGLAASPPRTAATNASSQRRICSLEGAVLPIGAGGGGKLQPRQGSLRPARRRFAGCGGRWPTDRHKGARRRLGASVRRHV</sequence>
<dbReference type="AlphaFoldDB" id="A0A422N5J7"/>
<dbReference type="Proteomes" id="UP000284403">
    <property type="component" value="Unassembled WGS sequence"/>
</dbReference>
<evidence type="ECO:0000313" key="3">
    <source>
        <dbReference type="Proteomes" id="UP000284403"/>
    </source>
</evidence>
<accession>A0A422N5J7</accession>
<dbReference type="EMBL" id="MKKU01000866">
    <property type="protein sequence ID" value="RNF00735.1"/>
    <property type="molecule type" value="Genomic_DNA"/>
</dbReference>
<feature type="non-terminal residue" evidence="2">
    <location>
        <position position="1"/>
    </location>
</feature>
<protein>
    <submittedName>
        <fullName evidence="2">Uncharacterized protein</fullName>
    </submittedName>
</protein>
<name>A0A422N5J7_9TRYP</name>
<evidence type="ECO:0000313" key="2">
    <source>
        <dbReference type="EMBL" id="RNF00735.1"/>
    </source>
</evidence>